<evidence type="ECO:0000313" key="2">
    <source>
        <dbReference type="EMBL" id="CAB0043465.1"/>
    </source>
</evidence>
<proteinExistence type="predicted"/>
<dbReference type="EMBL" id="CADCXV010001316">
    <property type="protein sequence ID" value="CAB0043465.1"/>
    <property type="molecule type" value="Genomic_DNA"/>
</dbReference>
<dbReference type="OrthoDB" id="411785at2759"/>
<feature type="region of interest" description="Disordered" evidence="1">
    <location>
        <begin position="47"/>
        <end position="69"/>
    </location>
</feature>
<evidence type="ECO:0000313" key="3">
    <source>
        <dbReference type="Proteomes" id="UP000479190"/>
    </source>
</evidence>
<name>A0A6H5J1J9_9HYME</name>
<accession>A0A6H5J1J9</accession>
<sequence>MYDLDSRVCLRLSGHVKRFREPDLHALTYVRQPTAVYLLRVVCTDQQHEQDEGPSLTKATTSGQRRPGRAQLISRGCAARRVPVQGDVSESGL</sequence>
<keyword evidence="3" id="KW-1185">Reference proteome</keyword>
<reference evidence="2 3" key="1">
    <citation type="submission" date="2020-02" db="EMBL/GenBank/DDBJ databases">
        <authorList>
            <person name="Ferguson B K."/>
        </authorList>
    </citation>
    <scope>NUCLEOTIDE SEQUENCE [LARGE SCALE GENOMIC DNA]</scope>
</reference>
<protein>
    <submittedName>
        <fullName evidence="2">Uncharacterized protein</fullName>
    </submittedName>
</protein>
<gene>
    <name evidence="2" type="ORF">TBRA_LOCUS15053</name>
</gene>
<dbReference type="Proteomes" id="UP000479190">
    <property type="component" value="Unassembled WGS sequence"/>
</dbReference>
<organism evidence="2 3">
    <name type="scientific">Trichogramma brassicae</name>
    <dbReference type="NCBI Taxonomy" id="86971"/>
    <lineage>
        <taxon>Eukaryota</taxon>
        <taxon>Metazoa</taxon>
        <taxon>Ecdysozoa</taxon>
        <taxon>Arthropoda</taxon>
        <taxon>Hexapoda</taxon>
        <taxon>Insecta</taxon>
        <taxon>Pterygota</taxon>
        <taxon>Neoptera</taxon>
        <taxon>Endopterygota</taxon>
        <taxon>Hymenoptera</taxon>
        <taxon>Apocrita</taxon>
        <taxon>Proctotrupomorpha</taxon>
        <taxon>Chalcidoidea</taxon>
        <taxon>Trichogrammatidae</taxon>
        <taxon>Trichogramma</taxon>
    </lineage>
</organism>
<evidence type="ECO:0000256" key="1">
    <source>
        <dbReference type="SAM" id="MobiDB-lite"/>
    </source>
</evidence>
<dbReference type="AlphaFoldDB" id="A0A6H5J1J9"/>